<dbReference type="EMBL" id="JANPWB010000015">
    <property type="protein sequence ID" value="KAJ1093839.1"/>
    <property type="molecule type" value="Genomic_DNA"/>
</dbReference>
<protein>
    <submittedName>
        <fullName evidence="2">Uncharacterized protein</fullName>
    </submittedName>
</protein>
<comment type="caution">
    <text evidence="2">The sequence shown here is derived from an EMBL/GenBank/DDBJ whole genome shotgun (WGS) entry which is preliminary data.</text>
</comment>
<sequence>MGFAAPQYSRFFREGPFSWQSASSHRGSGGALRSALPYPRRSTVNAPSCASTDAPAGKDGLPSAVAMATSGQANQGTARHFLGLVRSRGLPQSRRRPEVDMGIAAFLREKLRLRFCRAEGTDSFWLPPS</sequence>
<dbReference type="Proteomes" id="UP001066276">
    <property type="component" value="Chromosome 11"/>
</dbReference>
<feature type="region of interest" description="Disordered" evidence="1">
    <location>
        <begin position="19"/>
        <end position="63"/>
    </location>
</feature>
<reference evidence="2" key="1">
    <citation type="journal article" date="2022" name="bioRxiv">
        <title>Sequencing and chromosome-scale assembly of the giantPleurodeles waltlgenome.</title>
        <authorList>
            <person name="Brown T."/>
            <person name="Elewa A."/>
            <person name="Iarovenko S."/>
            <person name="Subramanian E."/>
            <person name="Araus A.J."/>
            <person name="Petzold A."/>
            <person name="Susuki M."/>
            <person name="Suzuki K.-i.T."/>
            <person name="Hayashi T."/>
            <person name="Toyoda A."/>
            <person name="Oliveira C."/>
            <person name="Osipova E."/>
            <person name="Leigh N.D."/>
            <person name="Simon A."/>
            <person name="Yun M.H."/>
        </authorList>
    </citation>
    <scope>NUCLEOTIDE SEQUENCE</scope>
    <source>
        <strain evidence="2">20211129_DDA</strain>
        <tissue evidence="2">Liver</tissue>
    </source>
</reference>
<dbReference type="AlphaFoldDB" id="A0AAV7LTA7"/>
<proteinExistence type="predicted"/>
<name>A0AAV7LTA7_PLEWA</name>
<organism evidence="2 3">
    <name type="scientific">Pleurodeles waltl</name>
    <name type="common">Iberian ribbed newt</name>
    <dbReference type="NCBI Taxonomy" id="8319"/>
    <lineage>
        <taxon>Eukaryota</taxon>
        <taxon>Metazoa</taxon>
        <taxon>Chordata</taxon>
        <taxon>Craniata</taxon>
        <taxon>Vertebrata</taxon>
        <taxon>Euteleostomi</taxon>
        <taxon>Amphibia</taxon>
        <taxon>Batrachia</taxon>
        <taxon>Caudata</taxon>
        <taxon>Salamandroidea</taxon>
        <taxon>Salamandridae</taxon>
        <taxon>Pleurodelinae</taxon>
        <taxon>Pleurodeles</taxon>
    </lineage>
</organism>
<evidence type="ECO:0000313" key="2">
    <source>
        <dbReference type="EMBL" id="KAJ1093839.1"/>
    </source>
</evidence>
<evidence type="ECO:0000313" key="3">
    <source>
        <dbReference type="Proteomes" id="UP001066276"/>
    </source>
</evidence>
<accession>A0AAV7LTA7</accession>
<evidence type="ECO:0000256" key="1">
    <source>
        <dbReference type="SAM" id="MobiDB-lite"/>
    </source>
</evidence>
<gene>
    <name evidence="2" type="ORF">NDU88_006930</name>
</gene>
<feature type="compositionally biased region" description="Polar residues" evidence="1">
    <location>
        <begin position="42"/>
        <end position="51"/>
    </location>
</feature>
<keyword evidence="3" id="KW-1185">Reference proteome</keyword>